<dbReference type="EMBL" id="CAXIEN010000083">
    <property type="protein sequence ID" value="CAL1275158.1"/>
    <property type="molecule type" value="Genomic_DNA"/>
</dbReference>
<dbReference type="Pfam" id="PF22486">
    <property type="entry name" value="MATH_2"/>
    <property type="match status" value="1"/>
</dbReference>
<feature type="domain" description="MATH" evidence="2">
    <location>
        <begin position="66"/>
        <end position="197"/>
    </location>
</feature>
<dbReference type="AlphaFoldDB" id="A0AAV1ZTJ0"/>
<dbReference type="InterPro" id="IPR008974">
    <property type="entry name" value="TRAF-like"/>
</dbReference>
<name>A0AAV1ZTJ0_9ARAC</name>
<feature type="transmembrane region" description="Helical" evidence="1">
    <location>
        <begin position="12"/>
        <end position="35"/>
    </location>
</feature>
<protein>
    <recommendedName>
        <fullName evidence="2">MATH domain-containing protein</fullName>
    </recommendedName>
</protein>
<evidence type="ECO:0000313" key="4">
    <source>
        <dbReference type="Proteomes" id="UP001497382"/>
    </source>
</evidence>
<feature type="transmembrane region" description="Helical" evidence="1">
    <location>
        <begin position="274"/>
        <end position="298"/>
    </location>
</feature>
<keyword evidence="1" id="KW-0472">Membrane</keyword>
<dbReference type="InterPro" id="IPR002083">
    <property type="entry name" value="MATH/TRAF_dom"/>
</dbReference>
<evidence type="ECO:0000259" key="2">
    <source>
        <dbReference type="PROSITE" id="PS50144"/>
    </source>
</evidence>
<keyword evidence="1" id="KW-0812">Transmembrane</keyword>
<reference evidence="3 4" key="1">
    <citation type="submission" date="2024-04" db="EMBL/GenBank/DDBJ databases">
        <authorList>
            <person name="Rising A."/>
            <person name="Reimegard J."/>
            <person name="Sonavane S."/>
            <person name="Akerstrom W."/>
            <person name="Nylinder S."/>
            <person name="Hedman E."/>
            <person name="Kallberg Y."/>
        </authorList>
    </citation>
    <scope>NUCLEOTIDE SEQUENCE [LARGE SCALE GENOMIC DNA]</scope>
</reference>
<dbReference type="SUPFAM" id="SSF49599">
    <property type="entry name" value="TRAF domain-like"/>
    <property type="match status" value="1"/>
</dbReference>
<evidence type="ECO:0000313" key="3">
    <source>
        <dbReference type="EMBL" id="CAL1275158.1"/>
    </source>
</evidence>
<keyword evidence="4" id="KW-1185">Reference proteome</keyword>
<organism evidence="3 4">
    <name type="scientific">Larinioides sclopetarius</name>
    <dbReference type="NCBI Taxonomy" id="280406"/>
    <lineage>
        <taxon>Eukaryota</taxon>
        <taxon>Metazoa</taxon>
        <taxon>Ecdysozoa</taxon>
        <taxon>Arthropoda</taxon>
        <taxon>Chelicerata</taxon>
        <taxon>Arachnida</taxon>
        <taxon>Araneae</taxon>
        <taxon>Araneomorphae</taxon>
        <taxon>Entelegynae</taxon>
        <taxon>Araneoidea</taxon>
        <taxon>Araneidae</taxon>
        <taxon>Larinioides</taxon>
    </lineage>
</organism>
<sequence>MWIFFVVTVFEFLSYVLFPNYWCFILIFPVVYIVLKFHKGNFTSAKTQENEKHLDTSTIYDSNAKVYTFRWKVEKLSYCWLKKGESIKSPTFTVDSLESTKWSLELYPKGSSSNNNFVSVFLKREKDYRGPKVIELKYQLAFLNKKGLILNIADVWGDRFKKDYIGIRPLSETREKVFVTERETFLPEDILTIQCKLWKENEKPVVSELLSARTIFDEHRGAFVWRIDCCSIVEYSLFSTISNLGILSFLIREMGNGLLEFDFRFNKKLKFLKIHYLLISDHAMMANICFHLIFRLLILMG</sequence>
<proteinExistence type="predicted"/>
<dbReference type="PROSITE" id="PS50144">
    <property type="entry name" value="MATH"/>
    <property type="match status" value="1"/>
</dbReference>
<comment type="caution">
    <text evidence="3">The sequence shown here is derived from an EMBL/GenBank/DDBJ whole genome shotgun (WGS) entry which is preliminary data.</text>
</comment>
<gene>
    <name evidence="3" type="ORF">LARSCL_LOCUS7919</name>
</gene>
<dbReference type="Proteomes" id="UP001497382">
    <property type="component" value="Unassembled WGS sequence"/>
</dbReference>
<dbReference type="Gene3D" id="2.60.210.10">
    <property type="entry name" value="Apoptosis, Tumor Necrosis Factor Receptor Associated Protein 2, Chain A"/>
    <property type="match status" value="1"/>
</dbReference>
<keyword evidence="1" id="KW-1133">Transmembrane helix</keyword>
<evidence type="ECO:0000256" key="1">
    <source>
        <dbReference type="SAM" id="Phobius"/>
    </source>
</evidence>
<accession>A0AAV1ZTJ0</accession>